<feature type="region of interest" description="Disordered" evidence="3">
    <location>
        <begin position="519"/>
        <end position="681"/>
    </location>
</feature>
<feature type="compositionally biased region" description="Pro residues" evidence="3">
    <location>
        <begin position="651"/>
        <end position="664"/>
    </location>
</feature>
<dbReference type="VEuPathDB" id="FungiDB:PV07_01914"/>
<gene>
    <name evidence="4" type="ORF">PV07_01914</name>
</gene>
<dbReference type="PANTHER" id="PTHR12610:SF12">
    <property type="entry name" value="SEQUENCE-SPECIFIC SINGLE-STRANDED DNA-BINDING PROTEIN, ISOFORM D"/>
    <property type="match status" value="1"/>
</dbReference>
<dbReference type="GO" id="GO:0045944">
    <property type="term" value="P:positive regulation of transcription by RNA polymerase II"/>
    <property type="evidence" value="ECO:0007669"/>
    <property type="project" value="TreeGrafter"/>
</dbReference>
<dbReference type="GO" id="GO:0005634">
    <property type="term" value="C:nucleus"/>
    <property type="evidence" value="ECO:0007669"/>
    <property type="project" value="UniProtKB-SubCell"/>
</dbReference>
<feature type="compositionally biased region" description="Low complexity" evidence="3">
    <location>
        <begin position="420"/>
        <end position="432"/>
    </location>
</feature>
<dbReference type="HOGENOM" id="CLU_008468_0_0_1"/>
<dbReference type="PROSITE" id="PS50896">
    <property type="entry name" value="LISH"/>
    <property type="match status" value="1"/>
</dbReference>
<proteinExistence type="predicted"/>
<keyword evidence="2" id="KW-0539">Nucleus</keyword>
<evidence type="ECO:0000313" key="5">
    <source>
        <dbReference type="Proteomes" id="UP000054466"/>
    </source>
</evidence>
<evidence type="ECO:0000256" key="1">
    <source>
        <dbReference type="ARBA" id="ARBA00004123"/>
    </source>
</evidence>
<sequence>MSMATMNMAGMNPAAMVPGGPVGGGMIMMNNGSPATQVNMASSPEQLKAQLNTYIYEYFLKLGHYDLARSLLREEKFEVRTKPPVKQSPGRRKDTEVNGVDGDAMDTDVKDDIPDDLPRPMHVTDANTPGIGFLFEWFSIFSDLFTAHRSSKMQGGQGGNMGPAAQYLMQHQNMQRMRENQQNQNLARPGMMAANRFAMQANLRNNVVNGNNMASKYTPQQIQQQFKQAQMLQQQQQQQMQREQGDVDMNGRASSPAEGENGGSPSKRPRLEGQQFNGGMMPNVRPGMPNVTPQNMMIQTAFQPNMNNPQFRQNGGMPQKPMQPGLPNGIMSLPNAGSPIMQGMNPQYDNNMQIDMYNQRIASQQMQGGPGGGQSGNHALQDYQMQLMLLEQQNKKRLMMARQEQDNAVNRDGGPGGPMVGMQPGGMSPSGSRTGTSPNPVDQMKRTPQLGGLPGSPSAGDMAGRSPGAINFMNGMQGTDFNPNMFIKDNQGMVPGAPNMRPPTAMEMQANMARQQQNRMGGQFPGGQPMVQQPSQGGGPQPMGTPGQRNEMPPPQAPAGSNAQRNQPGSPQSGNAPPTPSTTNKPNPKKKAKEEGTKKRPTKKGSTAAAATSSENEPPATPTPSTPLTPVHPPGFNNSAGKGGAGMPNPNQAPPPNAGMPPSQPQMHQPDLSQQNAFTDFNADQNFNLDFSSLENSDVLENFDFDSFLNTSNEDTFNFDNAMGIGGDFGVDTTNE</sequence>
<dbReference type="PANTHER" id="PTHR12610">
    <property type="entry name" value="SINGLE STRANDED DNA BINDING PROTEIN"/>
    <property type="match status" value="1"/>
</dbReference>
<dbReference type="Proteomes" id="UP000054466">
    <property type="component" value="Unassembled WGS sequence"/>
</dbReference>
<dbReference type="RefSeq" id="XP_016255419.1">
    <property type="nucleotide sequence ID" value="XM_016388491.1"/>
</dbReference>
<comment type="subcellular location">
    <subcellularLocation>
        <location evidence="1">Nucleus</location>
    </subcellularLocation>
</comment>
<dbReference type="InterPro" id="IPR006594">
    <property type="entry name" value="LisH"/>
</dbReference>
<feature type="compositionally biased region" description="Low complexity" evidence="3">
    <location>
        <begin position="228"/>
        <end position="242"/>
    </location>
</feature>
<evidence type="ECO:0000256" key="3">
    <source>
        <dbReference type="SAM" id="MobiDB-lite"/>
    </source>
</evidence>
<reference evidence="4 5" key="1">
    <citation type="submission" date="2015-01" db="EMBL/GenBank/DDBJ databases">
        <title>The Genome Sequence of Cladophialophora immunda CBS83496.</title>
        <authorList>
            <consortium name="The Broad Institute Genomics Platform"/>
            <person name="Cuomo C."/>
            <person name="de Hoog S."/>
            <person name="Gorbushina A."/>
            <person name="Stielow B."/>
            <person name="Teixiera M."/>
            <person name="Abouelleil A."/>
            <person name="Chapman S.B."/>
            <person name="Priest M."/>
            <person name="Young S.K."/>
            <person name="Wortman J."/>
            <person name="Nusbaum C."/>
            <person name="Birren B."/>
        </authorList>
    </citation>
    <scope>NUCLEOTIDE SEQUENCE [LARGE SCALE GENOMIC DNA]</scope>
    <source>
        <strain evidence="4 5">CBS 83496</strain>
    </source>
</reference>
<dbReference type="OrthoDB" id="5600002at2759"/>
<organism evidence="4 5">
    <name type="scientific">Cladophialophora immunda</name>
    <dbReference type="NCBI Taxonomy" id="569365"/>
    <lineage>
        <taxon>Eukaryota</taxon>
        <taxon>Fungi</taxon>
        <taxon>Dikarya</taxon>
        <taxon>Ascomycota</taxon>
        <taxon>Pezizomycotina</taxon>
        <taxon>Eurotiomycetes</taxon>
        <taxon>Chaetothyriomycetidae</taxon>
        <taxon>Chaetothyriales</taxon>
        <taxon>Herpotrichiellaceae</taxon>
        <taxon>Cladophialophora</taxon>
    </lineage>
</organism>
<feature type="compositionally biased region" description="Low complexity" evidence="3">
    <location>
        <begin position="526"/>
        <end position="535"/>
    </location>
</feature>
<dbReference type="EMBL" id="KN847040">
    <property type="protein sequence ID" value="KIW35203.1"/>
    <property type="molecule type" value="Genomic_DNA"/>
</dbReference>
<evidence type="ECO:0000313" key="4">
    <source>
        <dbReference type="EMBL" id="KIW35203.1"/>
    </source>
</evidence>
<accession>A0A0D2CVS3</accession>
<protein>
    <submittedName>
        <fullName evidence="4">Uncharacterized protein</fullName>
    </submittedName>
</protein>
<keyword evidence="5" id="KW-1185">Reference proteome</keyword>
<feature type="region of interest" description="Disordered" evidence="3">
    <location>
        <begin position="79"/>
        <end position="116"/>
    </location>
</feature>
<feature type="compositionally biased region" description="Polar residues" evidence="3">
    <location>
        <begin position="671"/>
        <end position="681"/>
    </location>
</feature>
<evidence type="ECO:0000256" key="2">
    <source>
        <dbReference type="ARBA" id="ARBA00023242"/>
    </source>
</evidence>
<dbReference type="GeneID" id="27341108"/>
<name>A0A0D2CVS3_9EURO</name>
<dbReference type="STRING" id="569365.A0A0D2CVS3"/>
<dbReference type="AlphaFoldDB" id="A0A0D2CVS3"/>
<feature type="region of interest" description="Disordered" evidence="3">
    <location>
        <begin position="407"/>
        <end position="461"/>
    </location>
</feature>
<feature type="region of interest" description="Disordered" evidence="3">
    <location>
        <begin position="228"/>
        <end position="281"/>
    </location>
</feature>
<feature type="compositionally biased region" description="Basic and acidic residues" evidence="3">
    <location>
        <begin position="107"/>
        <end position="116"/>
    </location>
</feature>
<feature type="compositionally biased region" description="Pro residues" evidence="3">
    <location>
        <begin position="619"/>
        <end position="633"/>
    </location>
</feature>
<feature type="compositionally biased region" description="Polar residues" evidence="3">
    <location>
        <begin position="559"/>
        <end position="574"/>
    </location>
</feature>